<feature type="region of interest" description="Disordered" evidence="8">
    <location>
        <begin position="818"/>
        <end position="919"/>
    </location>
</feature>
<keyword evidence="4" id="KW-0150">Chloroplast</keyword>
<dbReference type="AlphaFoldDB" id="A0A8J4CBX4"/>
<dbReference type="GO" id="GO:0019375">
    <property type="term" value="P:galactolipid biosynthetic process"/>
    <property type="evidence" value="ECO:0007669"/>
    <property type="project" value="TreeGrafter"/>
</dbReference>
<evidence type="ECO:0000256" key="5">
    <source>
        <dbReference type="ARBA" id="ARBA00022640"/>
    </source>
</evidence>
<dbReference type="EMBL" id="BNCP01000007">
    <property type="protein sequence ID" value="GIL75666.1"/>
    <property type="molecule type" value="Genomic_DNA"/>
</dbReference>
<dbReference type="Proteomes" id="UP000747110">
    <property type="component" value="Unassembled WGS sequence"/>
</dbReference>
<evidence type="ECO:0000256" key="4">
    <source>
        <dbReference type="ARBA" id="ARBA00022528"/>
    </source>
</evidence>
<name>A0A8J4CBX4_9CHLO</name>
<evidence type="ECO:0000256" key="3">
    <source>
        <dbReference type="ARBA" id="ARBA00009481"/>
    </source>
</evidence>
<dbReference type="PANTHER" id="PTHR46132">
    <property type="entry name" value="DIGALACTOSYLDIACYLGLYCEROL SYNTHASE 2, CHLOROPLASTIC"/>
    <property type="match status" value="1"/>
</dbReference>
<feature type="compositionally biased region" description="Low complexity" evidence="8">
    <location>
        <begin position="863"/>
        <end position="893"/>
    </location>
</feature>
<evidence type="ECO:0000256" key="8">
    <source>
        <dbReference type="SAM" id="MobiDB-lite"/>
    </source>
</evidence>
<dbReference type="SUPFAM" id="SSF53756">
    <property type="entry name" value="UDP-Glycosyltransferase/glycogen phosphorylase"/>
    <property type="match status" value="1"/>
</dbReference>
<evidence type="ECO:0000313" key="9">
    <source>
        <dbReference type="EMBL" id="GIL75666.1"/>
    </source>
</evidence>
<feature type="region of interest" description="Disordered" evidence="8">
    <location>
        <begin position="298"/>
        <end position="317"/>
    </location>
</feature>
<dbReference type="Proteomes" id="UP000722791">
    <property type="component" value="Unassembled WGS sequence"/>
</dbReference>
<protein>
    <recommendedName>
        <fullName evidence="12">Digalactosyldiacylglycerol synthase</fullName>
    </recommendedName>
</protein>
<dbReference type="EMBL" id="BNCQ01000040">
    <property type="protein sequence ID" value="GIM11747.1"/>
    <property type="molecule type" value="Genomic_DNA"/>
</dbReference>
<evidence type="ECO:0008006" key="12">
    <source>
        <dbReference type="Google" id="ProtNLM"/>
    </source>
</evidence>
<keyword evidence="6" id="KW-0808">Transferase</keyword>
<comment type="subcellular location">
    <subcellularLocation>
        <location evidence="2">Membrane</location>
    </subcellularLocation>
    <subcellularLocation>
        <location evidence="1">Plastid</location>
        <location evidence="1">Chloroplast</location>
    </subcellularLocation>
</comment>
<keyword evidence="11" id="KW-1185">Reference proteome</keyword>
<keyword evidence="5" id="KW-0934">Plastid</keyword>
<gene>
    <name evidence="9" type="ORF">Vretifemale_5410</name>
    <name evidence="10" type="ORF">Vretimale_15217</name>
</gene>
<sequence>MTYNHTDSAAGDGTSKTFAWSVPSRAAAFTSGLGGSPTPLSHAAETLRAVAASNANSIVLYAKQNPDVQRLVSGYETWERTLRNEARQRVGSFKPPETLLTAQSPGLSEDWDLLRRVNSNNALAISTFMKRSASDPSLDSPQHWKGGKHWTFSVGESDSSSVALDQLEHQQTGEVTAPTFVRAFPRVTTAPSFQELSDSWAANEAVAKNLEAVAQTIISRSRLALQSAQLSIQQTAVNCQQNLQMLSTALQQNLATTGTGLAVQTPAGLSSTMALVPWAIPNTHTHDAEAMGSAFPGTNTAGPGARGAPVPSGDQLGSGSEVAIGPWAIFPRYLRAREAELADSANGEASSSPSPAEWYAPFEKYIEGLEHNRRLAVLRGSSLREAGRQVAIVTTASLPWLTGTAVNPLLRAAYLASSGDRKVTLVLPWLSKADQQRVFPADVTFETPEEQEEFVRQWARNRTGLECNFKVAFYPGRYAAEKGSILPVGDITTVIPDHEADVAVLEEPEHLNWYHHGRRWTDKFAHVVGVMHTNYLDYARREEGGQVKEALLRHINAWMCRIYCHKVIKLSDAVQPLPRQETMFVHGVSPSFLKVGQSKAQMVASGERPWNKDVYFLGKVLWAKGYTELLDRLKEHTQRTGQRIHVDVYGSGPDLKAVENEASRRHLDLSFRGARDHADTSLQDYKVFINPSLSDVVATTTAEALAMGKFVVCAEHPSNKFFEQFPNCLIYRNPEEFSKQLHRALTSDPQPLTSHQLHSLTWEAATERFLDIAELRPGSIGPLDVALDNVLAAAHNLLTGVEGLRVVAGAGARTRDMPARITDYQPSDSDVGGLFDDKSRARRIYSKPDEKHQKRPGGSAVEPGPGVLGVRPLPPVQQLARAAAAAAAASVPPSEAPGPDVAAQGSVATPSAAPAVPTK</sequence>
<proteinExistence type="inferred from homology"/>
<dbReference type="GO" id="GO:0009707">
    <property type="term" value="C:chloroplast outer membrane"/>
    <property type="evidence" value="ECO:0007669"/>
    <property type="project" value="TreeGrafter"/>
</dbReference>
<evidence type="ECO:0000256" key="7">
    <source>
        <dbReference type="ARBA" id="ARBA00023136"/>
    </source>
</evidence>
<dbReference type="PANTHER" id="PTHR46132:SF1">
    <property type="entry name" value="DIGALACTOSYLDIACYLGLYCEROL SYNTHASE 2, CHLOROPLASTIC"/>
    <property type="match status" value="1"/>
</dbReference>
<comment type="caution">
    <text evidence="9">The sequence shown here is derived from an EMBL/GenBank/DDBJ whole genome shotgun (WGS) entry which is preliminary data.</text>
</comment>
<dbReference type="Gene3D" id="3.40.50.2000">
    <property type="entry name" value="Glycogen Phosphorylase B"/>
    <property type="match status" value="1"/>
</dbReference>
<feature type="compositionally biased region" description="Low complexity" evidence="8">
    <location>
        <begin position="906"/>
        <end position="919"/>
    </location>
</feature>
<dbReference type="OrthoDB" id="44480at2759"/>
<comment type="similarity">
    <text evidence="3">Belongs to the glycosyltransferase group 1 family. Glycosyltransferase 4 subfamily.</text>
</comment>
<keyword evidence="7" id="KW-0472">Membrane</keyword>
<dbReference type="InterPro" id="IPR044525">
    <property type="entry name" value="DGDG1/2"/>
</dbReference>
<evidence type="ECO:0000256" key="2">
    <source>
        <dbReference type="ARBA" id="ARBA00004370"/>
    </source>
</evidence>
<dbReference type="FunFam" id="3.40.50.2000:FF:000067">
    <property type="entry name" value="Digalactosyldiacylglycerol synthase 1, chloroplastic"/>
    <property type="match status" value="1"/>
</dbReference>
<accession>A0A8J4CBX4</accession>
<evidence type="ECO:0000313" key="10">
    <source>
        <dbReference type="EMBL" id="GIM11747.1"/>
    </source>
</evidence>
<dbReference type="GO" id="GO:0046481">
    <property type="term" value="F:digalactosyldiacylglycerol synthase activity"/>
    <property type="evidence" value="ECO:0007669"/>
    <property type="project" value="InterPro"/>
</dbReference>
<evidence type="ECO:0000256" key="1">
    <source>
        <dbReference type="ARBA" id="ARBA00004229"/>
    </source>
</evidence>
<dbReference type="CDD" id="cd01635">
    <property type="entry name" value="Glycosyltransferase_GTB-type"/>
    <property type="match status" value="1"/>
</dbReference>
<evidence type="ECO:0000313" key="11">
    <source>
        <dbReference type="Proteomes" id="UP000747110"/>
    </source>
</evidence>
<organism evidence="9 11">
    <name type="scientific">Volvox reticuliferus</name>
    <dbReference type="NCBI Taxonomy" id="1737510"/>
    <lineage>
        <taxon>Eukaryota</taxon>
        <taxon>Viridiplantae</taxon>
        <taxon>Chlorophyta</taxon>
        <taxon>core chlorophytes</taxon>
        <taxon>Chlorophyceae</taxon>
        <taxon>CS clade</taxon>
        <taxon>Chlamydomonadales</taxon>
        <taxon>Volvocaceae</taxon>
        <taxon>Volvox</taxon>
    </lineage>
</organism>
<evidence type="ECO:0000256" key="6">
    <source>
        <dbReference type="ARBA" id="ARBA00022679"/>
    </source>
</evidence>
<reference evidence="9" key="1">
    <citation type="journal article" date="2021" name="Proc. Natl. Acad. Sci. U.S.A.">
        <title>Three genomes in the algal genus Volvox reveal the fate of a haploid sex-determining region after a transition to homothallism.</title>
        <authorList>
            <person name="Yamamoto K."/>
            <person name="Hamaji T."/>
            <person name="Kawai-Toyooka H."/>
            <person name="Matsuzaki R."/>
            <person name="Takahashi F."/>
            <person name="Nishimura Y."/>
            <person name="Kawachi M."/>
            <person name="Noguchi H."/>
            <person name="Minakuchi Y."/>
            <person name="Umen J.G."/>
            <person name="Toyoda A."/>
            <person name="Nozaki H."/>
        </authorList>
    </citation>
    <scope>NUCLEOTIDE SEQUENCE</scope>
    <source>
        <strain evidence="10">NIES-3785</strain>
        <strain evidence="9">NIES-3786</strain>
    </source>
</reference>
<dbReference type="Pfam" id="PF13692">
    <property type="entry name" value="Glyco_trans_1_4"/>
    <property type="match status" value="1"/>
</dbReference>